<protein>
    <submittedName>
        <fullName evidence="2">Glycosyl transferase family 28</fullName>
    </submittedName>
</protein>
<evidence type="ECO:0000256" key="1">
    <source>
        <dbReference type="SAM" id="MobiDB-lite"/>
    </source>
</evidence>
<dbReference type="PANTHER" id="PTHR21015">
    <property type="entry name" value="UDP-N-ACETYLGLUCOSAMINE--N-ACETYLMURAMYL-(PENTAPEPTIDE) PYROPHOSPHORYL-UNDECAPRENOL N-ACETYLGLUCOSAMINE TRANSFERASE 1"/>
    <property type="match status" value="1"/>
</dbReference>
<dbReference type="AlphaFoldDB" id="A0A4V6WIP8"/>
<dbReference type="SUPFAM" id="SSF53756">
    <property type="entry name" value="UDP-Glycosyltransferase/glycogen phosphorylase"/>
    <property type="match status" value="1"/>
</dbReference>
<evidence type="ECO:0000313" key="2">
    <source>
        <dbReference type="EMBL" id="TJZ89868.1"/>
    </source>
</evidence>
<comment type="caution">
    <text evidence="2">The sequence shown here is derived from an EMBL/GenBank/DDBJ whole genome shotgun (WGS) entry which is preliminary data.</text>
</comment>
<feature type="region of interest" description="Disordered" evidence="1">
    <location>
        <begin position="1"/>
        <end position="21"/>
    </location>
</feature>
<dbReference type="Gene3D" id="3.40.50.2000">
    <property type="entry name" value="Glycogen Phosphorylase B"/>
    <property type="match status" value="1"/>
</dbReference>
<proteinExistence type="predicted"/>
<dbReference type="EMBL" id="SUNI01000024">
    <property type="protein sequence ID" value="TJZ89868.1"/>
    <property type="molecule type" value="Genomic_DNA"/>
</dbReference>
<evidence type="ECO:0000313" key="3">
    <source>
        <dbReference type="Proteomes" id="UP000309747"/>
    </source>
</evidence>
<keyword evidence="3" id="KW-1185">Reference proteome</keyword>
<name>A0A4V6WIP8_9RHOB</name>
<keyword evidence="2" id="KW-0808">Transferase</keyword>
<accession>A0A4V6WIP8</accession>
<dbReference type="Proteomes" id="UP000309747">
    <property type="component" value="Unassembled WGS sequence"/>
</dbReference>
<organism evidence="2 3">
    <name type="scientific">Paracoccus gahaiensis</name>
    <dbReference type="NCBI Taxonomy" id="1706839"/>
    <lineage>
        <taxon>Bacteria</taxon>
        <taxon>Pseudomonadati</taxon>
        <taxon>Pseudomonadota</taxon>
        <taxon>Alphaproteobacteria</taxon>
        <taxon>Rhodobacterales</taxon>
        <taxon>Paracoccaceae</taxon>
        <taxon>Paracoccus</taxon>
    </lineage>
</organism>
<sequence length="431" mass="46314">MTKMSPVDPLSYRAAMPRSQAPGRRAPRVVLYSHDTLGFGHLRRNMLLASAIRDCGHAPEVLLVAGMREAGAFTLPQGVDCLTLPAYAKATDGTYHARDLGIGVDALCDMRAATIRAAVKNFQPDLMIVDNVPRGAQYELGPTLQALKRSGRTRIVLGLRDIIDRPAVMRQQWLRQRNFEALHDYYDGIWIYGDPDFFPTAEEYGLGPDLARRVTYTGYLDQRARVSAEAPGADPLEVTGGDRRPFVLCQVGGGRDGMALCTAFAGAPMPPGHQGILITGTQMAPEAQARIAALARGRSDLTVVDFVAEPVGLARRAAALVAMCGYNTACEMMSFGRPSLVVPRVRPRTEQLIRAERMRDRGIADMIHPDSLSAPALGDWLAVAVTPGAVTPGAATRGPVPGAVDLGGLSRVTAMAARMLAPRKGRLPQSA</sequence>
<gene>
    <name evidence="2" type="ORF">FA743_17440</name>
</gene>
<dbReference type="RefSeq" id="WP_136887358.1">
    <property type="nucleotide sequence ID" value="NZ_SUNI01000024.1"/>
</dbReference>
<dbReference type="PANTHER" id="PTHR21015:SF28">
    <property type="entry name" value="SLL1722 PROTEIN"/>
    <property type="match status" value="1"/>
</dbReference>
<reference evidence="2 3" key="1">
    <citation type="submission" date="2019-04" db="EMBL/GenBank/DDBJ databases">
        <authorList>
            <person name="Li J."/>
        </authorList>
    </citation>
    <scope>NUCLEOTIDE SEQUENCE [LARGE SCALE GENOMIC DNA]</scope>
    <source>
        <strain evidence="2 3">KCTC 42687</strain>
    </source>
</reference>
<dbReference type="GO" id="GO:0016757">
    <property type="term" value="F:glycosyltransferase activity"/>
    <property type="evidence" value="ECO:0007669"/>
    <property type="project" value="TreeGrafter"/>
</dbReference>
<dbReference type="OrthoDB" id="9802126at2"/>